<dbReference type="PANTHER" id="PTHR12526">
    <property type="entry name" value="GLYCOSYLTRANSFERASE"/>
    <property type="match status" value="1"/>
</dbReference>
<dbReference type="RefSeq" id="WP_344497410.1">
    <property type="nucleotide sequence ID" value="NZ_BAAAUD010000047.1"/>
</dbReference>
<protein>
    <recommendedName>
        <fullName evidence="1">D-inositol 3-phosphate glycosyltransferase</fullName>
    </recommendedName>
</protein>
<organism evidence="2 3">
    <name type="scientific">Streptomyces enissocaesilis</name>
    <dbReference type="NCBI Taxonomy" id="332589"/>
    <lineage>
        <taxon>Bacteria</taxon>
        <taxon>Bacillati</taxon>
        <taxon>Actinomycetota</taxon>
        <taxon>Actinomycetes</taxon>
        <taxon>Kitasatosporales</taxon>
        <taxon>Streptomycetaceae</taxon>
        <taxon>Streptomyces</taxon>
        <taxon>Streptomyces rochei group</taxon>
    </lineage>
</organism>
<keyword evidence="3" id="KW-1185">Reference proteome</keyword>
<name>A0ABN3XGL8_9ACTN</name>
<comment type="caution">
    <text evidence="2">The sequence shown here is derived from an EMBL/GenBank/DDBJ whole genome shotgun (WGS) entry which is preliminary data.</text>
</comment>
<dbReference type="Pfam" id="PF13692">
    <property type="entry name" value="Glyco_trans_1_4"/>
    <property type="match status" value="1"/>
</dbReference>
<dbReference type="EMBL" id="BAAAUD010000047">
    <property type="protein sequence ID" value="GAA2955495.1"/>
    <property type="molecule type" value="Genomic_DNA"/>
</dbReference>
<dbReference type="Proteomes" id="UP001500403">
    <property type="component" value="Unassembled WGS sequence"/>
</dbReference>
<sequence length="701" mass="75440">MKIAFLIYNAYGIGGTIRSTVNLSGALAEAGHEVEVVSVYRTQETTSLQLGPGVRLRPLIEWRRDAPDYAGGSAGAAEPSAMFTDDGVQYGPLAPSRLTDERVTAYLRATDADVVIATRPILNGYLSRYGERRYLRIGQEHLTFDMHSDQLREDQNDALAGLDAFVTVSEADAARYRAALPQVSTRILCVPNSVPAPGVEPSTGDSRTIVAAGRLVGIKRYDRLLDAFAKIAPQHPDWSLRIYGRGPQKPFLRKRIDKLGLYDRVRLMGAVSPIEPEWAKGAIAAVSSDGESFGMTIVEAMHCGVPVVATDCPHGPGEIISDGRDGVLVPLEEGSDAFARALSALMQDAGRRGAMADAAREKAARYAPARVCARYLDLFDELRGPDGQVAPLGQRLRAAVTALRLPRRQAPRTTPRSAPWAPRAAAAATADGGIRFQVDVDGAPGGDLELLLRLRKDPDKRTVRLPLSPAGQATLERTAHTLAEGRWDAYIAPPRGKERRAAALTVEQARLLPLPLRAHEGTVSAWIPYPTEEGNLSVRTWLREGHAEVESVQVVDQAVHITGRLHGLEAGPDATVAATPRNGTATDGGFGRPLTPLPGNRFACTLPYPEALAGHTGEHTMWDLALHPAGHEPPVRLSRIAGDTVHRKKTDVLPATETRRPGPETVRLRPYFTVNNDLALSARTLPPEAAAQTAPSAGGAR</sequence>
<evidence type="ECO:0000313" key="3">
    <source>
        <dbReference type="Proteomes" id="UP001500403"/>
    </source>
</evidence>
<dbReference type="Gene3D" id="3.40.50.2000">
    <property type="entry name" value="Glycogen Phosphorylase B"/>
    <property type="match status" value="2"/>
</dbReference>
<reference evidence="2 3" key="1">
    <citation type="journal article" date="2019" name="Int. J. Syst. Evol. Microbiol.">
        <title>The Global Catalogue of Microorganisms (GCM) 10K type strain sequencing project: providing services to taxonomists for standard genome sequencing and annotation.</title>
        <authorList>
            <consortium name="The Broad Institute Genomics Platform"/>
            <consortium name="The Broad Institute Genome Sequencing Center for Infectious Disease"/>
            <person name="Wu L."/>
            <person name="Ma J."/>
        </authorList>
    </citation>
    <scope>NUCLEOTIDE SEQUENCE [LARGE SCALE GENOMIC DNA]</scope>
    <source>
        <strain evidence="2 3">JCM 9088</strain>
    </source>
</reference>
<proteinExistence type="predicted"/>
<accession>A0ABN3XGL8</accession>
<dbReference type="SUPFAM" id="SSF53756">
    <property type="entry name" value="UDP-Glycosyltransferase/glycogen phosphorylase"/>
    <property type="match status" value="1"/>
</dbReference>
<evidence type="ECO:0000313" key="2">
    <source>
        <dbReference type="EMBL" id="GAA2955495.1"/>
    </source>
</evidence>
<gene>
    <name evidence="2" type="ORF">GCM10010446_45620</name>
</gene>
<evidence type="ECO:0000256" key="1">
    <source>
        <dbReference type="ARBA" id="ARBA00021292"/>
    </source>
</evidence>
<dbReference type="CDD" id="cd03820">
    <property type="entry name" value="GT4_AmsD-like"/>
    <property type="match status" value="1"/>
</dbReference>
<dbReference type="PANTHER" id="PTHR12526:SF627">
    <property type="entry name" value="D-RHAMNOSYLTRANSFERASE WBPZ"/>
    <property type="match status" value="1"/>
</dbReference>